<dbReference type="OrthoDB" id="5283326at2759"/>
<dbReference type="PANTHER" id="PTHR34612:SF4">
    <property type="entry name" value="GLYCOSIDE HYDROLASE 131 CATALYTIC N-TERMINAL DOMAIN-CONTAINING PROTEIN"/>
    <property type="match status" value="1"/>
</dbReference>
<evidence type="ECO:0000313" key="7">
    <source>
        <dbReference type="Proteomes" id="UP000447873"/>
    </source>
</evidence>
<proteinExistence type="predicted"/>
<evidence type="ECO:0000256" key="1">
    <source>
        <dbReference type="SAM" id="SignalP"/>
    </source>
</evidence>
<evidence type="ECO:0000313" key="4">
    <source>
        <dbReference type="EMBL" id="KAE9970201.1"/>
    </source>
</evidence>
<dbReference type="Proteomes" id="UP000433883">
    <property type="component" value="Unassembled WGS sequence"/>
</dbReference>
<keyword evidence="8" id="KW-1185">Reference proteome</keyword>
<dbReference type="EMBL" id="WNWR01000732">
    <property type="protein sequence ID" value="KAE9970201.1"/>
    <property type="molecule type" value="Genomic_DNA"/>
</dbReference>
<protein>
    <recommendedName>
        <fullName evidence="2">Glycoside hydrolase 131 catalytic N-terminal domain-containing protein</fullName>
    </recommendedName>
</protein>
<dbReference type="EMBL" id="WNWS01000108">
    <property type="protein sequence ID" value="KAE9980104.1"/>
    <property type="molecule type" value="Genomic_DNA"/>
</dbReference>
<dbReference type="Proteomes" id="UP000447873">
    <property type="component" value="Unassembled WGS sequence"/>
</dbReference>
<name>A0A8H3UG98_VENIN</name>
<evidence type="ECO:0000313" key="6">
    <source>
        <dbReference type="Proteomes" id="UP000433883"/>
    </source>
</evidence>
<dbReference type="AlphaFoldDB" id="A0A8H3UG98"/>
<dbReference type="EMBL" id="WNWQ01000383">
    <property type="protein sequence ID" value="KAE9969075.1"/>
    <property type="molecule type" value="Genomic_DNA"/>
</dbReference>
<sequence length="299" mass="33322">MTSFLLSCFVLAFLTHVQARFEPSCPVIFDGRVPSTADVALFDRNETPFGGYRGSEQKWSSLISFPPQVPPALFDYESGAKPMSIAVDQDSVVLPANKQVETGYRKTALTFKRNTGSDESGRGVVTYHWSVRQNRDTPLNFTHEYVAVSHETANAGGNHFQLVAGLIIGKENRYPALNWKVLDRTKHIIFQTPILFTNDWENFAITLNYNKRTIQVFYSTGQNHLSAVTAIEDNTKDNYSPKDNLNPNDEGGLFQFGLLRKSTGAKDARGNGYQGPQFREGLTYGSIFVENSANGCVSR</sequence>
<dbReference type="Proteomes" id="UP000490939">
    <property type="component" value="Unassembled WGS sequence"/>
</dbReference>
<reference evidence="3 6" key="1">
    <citation type="submission" date="2019-11" db="EMBL/GenBank/DDBJ databases">
        <title>Venturia inaequalis Genome Resource.</title>
        <authorList>
            <person name="Lichtner F.J."/>
        </authorList>
    </citation>
    <scope>NUCLEOTIDE SEQUENCE [LARGE SCALE GENOMIC DNA]</scope>
    <source>
        <strain evidence="5 7">120213</strain>
        <strain evidence="3">Bline_iso_100314</strain>
        <strain evidence="4 8">DMI_063113</strain>
    </source>
</reference>
<evidence type="ECO:0000313" key="8">
    <source>
        <dbReference type="Proteomes" id="UP000490939"/>
    </source>
</evidence>
<dbReference type="Pfam" id="PF18271">
    <property type="entry name" value="GH131_N"/>
    <property type="match status" value="1"/>
</dbReference>
<feature type="domain" description="Glycoside hydrolase 131 catalytic N-terminal" evidence="2">
    <location>
        <begin position="27"/>
        <end position="295"/>
    </location>
</feature>
<gene>
    <name evidence="3" type="ORF">BLS_005513</name>
    <name evidence="4" type="ORF">EG327_010359</name>
    <name evidence="5" type="ORF">EG328_000469</name>
</gene>
<feature type="signal peptide" evidence="1">
    <location>
        <begin position="1"/>
        <end position="19"/>
    </location>
</feature>
<evidence type="ECO:0000313" key="5">
    <source>
        <dbReference type="EMBL" id="KAE9980104.1"/>
    </source>
</evidence>
<dbReference type="InterPro" id="IPR041524">
    <property type="entry name" value="GH131_N"/>
</dbReference>
<feature type="chain" id="PRO_5044690581" description="Glycoside hydrolase 131 catalytic N-terminal domain-containing protein" evidence="1">
    <location>
        <begin position="20"/>
        <end position="299"/>
    </location>
</feature>
<dbReference type="Gene3D" id="2.60.120.1160">
    <property type="match status" value="1"/>
</dbReference>
<accession>A0A8H3UG98</accession>
<keyword evidence="1" id="KW-0732">Signal</keyword>
<dbReference type="PANTHER" id="PTHR34612">
    <property type="entry name" value="GH131_N DOMAIN-CONTAINING PROTEIN"/>
    <property type="match status" value="1"/>
</dbReference>
<comment type="caution">
    <text evidence="3">The sequence shown here is derived from an EMBL/GenBank/DDBJ whole genome shotgun (WGS) entry which is preliminary data.</text>
</comment>
<evidence type="ECO:0000259" key="2">
    <source>
        <dbReference type="Pfam" id="PF18271"/>
    </source>
</evidence>
<organism evidence="3 6">
    <name type="scientific">Venturia inaequalis</name>
    <name type="common">Apple scab fungus</name>
    <dbReference type="NCBI Taxonomy" id="5025"/>
    <lineage>
        <taxon>Eukaryota</taxon>
        <taxon>Fungi</taxon>
        <taxon>Dikarya</taxon>
        <taxon>Ascomycota</taxon>
        <taxon>Pezizomycotina</taxon>
        <taxon>Dothideomycetes</taxon>
        <taxon>Pleosporomycetidae</taxon>
        <taxon>Venturiales</taxon>
        <taxon>Venturiaceae</taxon>
        <taxon>Venturia</taxon>
    </lineage>
</organism>
<evidence type="ECO:0000313" key="3">
    <source>
        <dbReference type="EMBL" id="KAE9969075.1"/>
    </source>
</evidence>